<accession>A0A2K8UHV9</accession>
<sequence>MPRDWGALPGWLLRQSAPAVANAANSGPNWPALALFAATAVLGMVLLALGLARVRWLGGRGR</sequence>
<keyword evidence="1" id="KW-0812">Transmembrane</keyword>
<dbReference type="KEGG" id="tsy:THSYN_30115"/>
<organism evidence="2 3">
    <name type="scientific">Candidatus Thiodictyon syntrophicum</name>
    <dbReference type="NCBI Taxonomy" id="1166950"/>
    <lineage>
        <taxon>Bacteria</taxon>
        <taxon>Pseudomonadati</taxon>
        <taxon>Pseudomonadota</taxon>
        <taxon>Gammaproteobacteria</taxon>
        <taxon>Chromatiales</taxon>
        <taxon>Chromatiaceae</taxon>
        <taxon>Thiodictyon</taxon>
    </lineage>
</organism>
<dbReference type="RefSeq" id="WP_100922821.1">
    <property type="nucleotide sequence ID" value="NZ_CP020371.1"/>
</dbReference>
<evidence type="ECO:0000313" key="2">
    <source>
        <dbReference type="EMBL" id="AUB85176.1"/>
    </source>
</evidence>
<evidence type="ECO:0000256" key="1">
    <source>
        <dbReference type="SAM" id="Phobius"/>
    </source>
</evidence>
<keyword evidence="3" id="KW-1185">Reference proteome</keyword>
<keyword evidence="2" id="KW-0614">Plasmid</keyword>
<gene>
    <name evidence="2" type="ORF">THSYN_30115</name>
</gene>
<keyword evidence="1" id="KW-0472">Membrane</keyword>
<feature type="transmembrane region" description="Helical" evidence="1">
    <location>
        <begin position="33"/>
        <end position="52"/>
    </location>
</feature>
<geneLocation type="plasmid" evidence="3">
    <name>pts417</name>
</geneLocation>
<dbReference type="EMBL" id="CP020371">
    <property type="protein sequence ID" value="AUB85176.1"/>
    <property type="molecule type" value="Genomic_DNA"/>
</dbReference>
<dbReference type="Proteomes" id="UP000232638">
    <property type="component" value="Plasmid pTs417"/>
</dbReference>
<proteinExistence type="predicted"/>
<protein>
    <submittedName>
        <fullName evidence="2">Uncharacterized protein</fullName>
    </submittedName>
</protein>
<keyword evidence="1" id="KW-1133">Transmembrane helix</keyword>
<dbReference type="AlphaFoldDB" id="A0A2K8UHV9"/>
<reference evidence="2 3" key="1">
    <citation type="submission" date="2017-03" db="EMBL/GenBank/DDBJ databases">
        <title>Complete genome sequence of Candidatus 'Thiodictyon syntrophicum' sp. nov. strain Cad16T, a photolithoautotroph purple sulfur bacterium isolated from an alpine meromictic lake.</title>
        <authorList>
            <person name="Luedin S.M."/>
            <person name="Pothier J.F."/>
            <person name="Danza F."/>
            <person name="Storelli N."/>
            <person name="Wittwer M."/>
            <person name="Tonolla M."/>
        </authorList>
    </citation>
    <scope>NUCLEOTIDE SEQUENCE [LARGE SCALE GENOMIC DNA]</scope>
    <source>
        <strain evidence="2 3">Cad16T</strain>
        <plasmid evidence="3">Plasmid pts417</plasmid>
    </source>
</reference>
<evidence type="ECO:0000313" key="3">
    <source>
        <dbReference type="Proteomes" id="UP000232638"/>
    </source>
</evidence>
<name>A0A2K8UHV9_9GAMM</name>